<feature type="transmembrane region" description="Helical" evidence="2">
    <location>
        <begin position="476"/>
        <end position="494"/>
    </location>
</feature>
<keyword evidence="2" id="KW-1133">Transmembrane helix</keyword>
<evidence type="ECO:0000256" key="2">
    <source>
        <dbReference type="SAM" id="Phobius"/>
    </source>
</evidence>
<protein>
    <submittedName>
        <fullName evidence="3">PepSY-associated TM helix domain-containing protein</fullName>
    </submittedName>
</protein>
<feature type="transmembrane region" description="Helical" evidence="2">
    <location>
        <begin position="383"/>
        <end position="402"/>
    </location>
</feature>
<reference evidence="3 4" key="1">
    <citation type="submission" date="2024-02" db="EMBL/GenBank/DDBJ databases">
        <title>Identification of pathogenicity and growth-promoting functions of Pseudomonas putida variants.</title>
        <authorList>
            <person name="Sun J."/>
        </authorList>
    </citation>
    <scope>NUCLEOTIDE SEQUENCE [LARGE SCALE GENOMIC DNA]</scope>
    <source>
        <strain evidence="3 4">A04</strain>
    </source>
</reference>
<comment type="caution">
    <text evidence="3">The sequence shown here is derived from an EMBL/GenBank/DDBJ whole genome shotgun (WGS) entry which is preliminary data.</text>
</comment>
<dbReference type="EMBL" id="JBBHLD010000010">
    <property type="protein sequence ID" value="MEJ5905697.1"/>
    <property type="molecule type" value="Genomic_DNA"/>
</dbReference>
<feature type="transmembrane region" description="Helical" evidence="2">
    <location>
        <begin position="445"/>
        <end position="464"/>
    </location>
</feature>
<accession>A0ABU8R726</accession>
<evidence type="ECO:0000313" key="3">
    <source>
        <dbReference type="EMBL" id="MEJ5905697.1"/>
    </source>
</evidence>
<name>A0ABU8R726_9PSED</name>
<proteinExistence type="predicted"/>
<sequence>MKEGFRQAMAWLHTWTGLIFGWLLFAIFLTGTLSYFKDEINHWTQPEVRSHALDPVNSLGLAQRYLEANAAHASNWMIRLPNAREAALNVGWRDPEAGRRGFVSKSLDAQTGLPVEARDSRGGEFFYRFHFQLEMPYPFGRWLSTFCAFIMLLGLVTGIITHKKIFKEFFTFRPGKGQRSWLDGHNAIGVLVLPFHLMISYSSLVLFMYMVMPAGILASYGGNTGEYFNELFGREDAPKAANVATPLVPLPTLYAKVEELAPGARIGFIQLQNPGDRNARVTFTQSSADNVAYRRSTHWTFDGASGALLTQGAPESGAMMTAFSFAGLHMGNFAGPWLRWLYFVFGVAGTAVIGTGLVMWLGKRQLKHAKSAHMPGELRLVEVLNIASMSGLLLAVAGFFWANRLIPVAAEGRADWEVNTFFLVWALSLVHAVLRSGRRAWGEQLALGALAFALLPLLNGLTTGQGLDQSLRSGDWAMAGFDLTALATGVFLAWTASKMLRPAKPVTKRASRAAQKPTVEGGEVSGC</sequence>
<dbReference type="Pfam" id="PF03929">
    <property type="entry name" value="PepSY_TM"/>
    <property type="match status" value="1"/>
</dbReference>
<feature type="transmembrane region" description="Helical" evidence="2">
    <location>
        <begin position="340"/>
        <end position="362"/>
    </location>
</feature>
<dbReference type="RefSeq" id="WP_339549523.1">
    <property type="nucleotide sequence ID" value="NZ_JBBHLD010000010.1"/>
</dbReference>
<dbReference type="InterPro" id="IPR005625">
    <property type="entry name" value="PepSY-ass_TM"/>
</dbReference>
<evidence type="ECO:0000313" key="4">
    <source>
        <dbReference type="Proteomes" id="UP001377692"/>
    </source>
</evidence>
<feature type="transmembrane region" description="Helical" evidence="2">
    <location>
        <begin position="187"/>
        <end position="211"/>
    </location>
</feature>
<feature type="region of interest" description="Disordered" evidence="1">
    <location>
        <begin position="507"/>
        <end position="527"/>
    </location>
</feature>
<organism evidence="3 4">
    <name type="scientific">Pseudomonas kermanshahensis</name>
    <dbReference type="NCBI Taxonomy" id="2745482"/>
    <lineage>
        <taxon>Bacteria</taxon>
        <taxon>Pseudomonadati</taxon>
        <taxon>Pseudomonadota</taxon>
        <taxon>Gammaproteobacteria</taxon>
        <taxon>Pseudomonadales</taxon>
        <taxon>Pseudomonadaceae</taxon>
        <taxon>Pseudomonas</taxon>
    </lineage>
</organism>
<keyword evidence="2" id="KW-0472">Membrane</keyword>
<evidence type="ECO:0000256" key="1">
    <source>
        <dbReference type="SAM" id="MobiDB-lite"/>
    </source>
</evidence>
<feature type="transmembrane region" description="Helical" evidence="2">
    <location>
        <begin position="12"/>
        <end position="36"/>
    </location>
</feature>
<feature type="transmembrane region" description="Helical" evidence="2">
    <location>
        <begin position="414"/>
        <end position="433"/>
    </location>
</feature>
<gene>
    <name evidence="3" type="ORF">V7V80_13490</name>
</gene>
<feature type="transmembrane region" description="Helical" evidence="2">
    <location>
        <begin position="142"/>
        <end position="166"/>
    </location>
</feature>
<dbReference type="Proteomes" id="UP001377692">
    <property type="component" value="Unassembled WGS sequence"/>
</dbReference>
<keyword evidence="2" id="KW-0812">Transmembrane</keyword>
<dbReference type="PANTHER" id="PTHR34219:SF4">
    <property type="entry name" value="PEPSY DOMAIN-CONTAINING PROTEIN"/>
    <property type="match status" value="1"/>
</dbReference>
<keyword evidence="4" id="KW-1185">Reference proteome</keyword>
<dbReference type="PANTHER" id="PTHR34219">
    <property type="entry name" value="IRON-REGULATED INNER MEMBRANE PROTEIN-RELATED"/>
    <property type="match status" value="1"/>
</dbReference>